<name>F6S4W3_CIOIN</name>
<reference evidence="2" key="1">
    <citation type="journal article" date="2002" name="Science">
        <title>The draft genome of Ciona intestinalis: insights into chordate and vertebrate origins.</title>
        <authorList>
            <person name="Dehal P."/>
            <person name="Satou Y."/>
            <person name="Campbell R.K."/>
            <person name="Chapman J."/>
            <person name="Degnan B."/>
            <person name="De Tomaso A."/>
            <person name="Davidson B."/>
            <person name="Di Gregorio A."/>
            <person name="Gelpke M."/>
            <person name="Goodstein D.M."/>
            <person name="Harafuji N."/>
            <person name="Hastings K.E."/>
            <person name="Ho I."/>
            <person name="Hotta K."/>
            <person name="Huang W."/>
            <person name="Kawashima T."/>
            <person name="Lemaire P."/>
            <person name="Martinez D."/>
            <person name="Meinertzhagen I.A."/>
            <person name="Necula S."/>
            <person name="Nonaka M."/>
            <person name="Putnam N."/>
            <person name="Rash S."/>
            <person name="Saiga H."/>
            <person name="Satake M."/>
            <person name="Terry A."/>
            <person name="Yamada L."/>
            <person name="Wang H.G."/>
            <person name="Awazu S."/>
            <person name="Azumi K."/>
            <person name="Boore J."/>
            <person name="Branno M."/>
            <person name="Chin-Bow S."/>
            <person name="DeSantis R."/>
            <person name="Doyle S."/>
            <person name="Francino P."/>
            <person name="Keys D.N."/>
            <person name="Haga S."/>
            <person name="Hayashi H."/>
            <person name="Hino K."/>
            <person name="Imai K.S."/>
            <person name="Inaba K."/>
            <person name="Kano S."/>
            <person name="Kobayashi K."/>
            <person name="Kobayashi M."/>
            <person name="Lee B.I."/>
            <person name="Makabe K.W."/>
            <person name="Manohar C."/>
            <person name="Matassi G."/>
            <person name="Medina M."/>
            <person name="Mochizuki Y."/>
            <person name="Mount S."/>
            <person name="Morishita T."/>
            <person name="Miura S."/>
            <person name="Nakayama A."/>
            <person name="Nishizaka S."/>
            <person name="Nomoto H."/>
            <person name="Ohta F."/>
            <person name="Oishi K."/>
            <person name="Rigoutsos I."/>
            <person name="Sano M."/>
            <person name="Sasaki A."/>
            <person name="Sasakura Y."/>
            <person name="Shoguchi E."/>
            <person name="Shin-i T."/>
            <person name="Spagnuolo A."/>
            <person name="Stainier D."/>
            <person name="Suzuki M.M."/>
            <person name="Tassy O."/>
            <person name="Takatori N."/>
            <person name="Tokuoka M."/>
            <person name="Yagi K."/>
            <person name="Yoshizaki F."/>
            <person name="Wada S."/>
            <person name="Zhang C."/>
            <person name="Hyatt P.D."/>
            <person name="Larimer F."/>
            <person name="Detter C."/>
            <person name="Doggett N."/>
            <person name="Glavina T."/>
            <person name="Hawkins T."/>
            <person name="Richardson P."/>
            <person name="Lucas S."/>
            <person name="Kohara Y."/>
            <person name="Levine M."/>
            <person name="Satoh N."/>
            <person name="Rokhsar D.S."/>
        </authorList>
    </citation>
    <scope>NUCLEOTIDE SEQUENCE [LARGE SCALE GENOMIC DNA]</scope>
</reference>
<evidence type="ECO:0000313" key="1">
    <source>
        <dbReference type="Ensembl" id="ENSCINP00000016454.3"/>
    </source>
</evidence>
<dbReference type="InParanoid" id="F6S4W3"/>
<organism evidence="1 2">
    <name type="scientific">Ciona intestinalis</name>
    <name type="common">Transparent sea squirt</name>
    <name type="synonym">Ascidia intestinalis</name>
    <dbReference type="NCBI Taxonomy" id="7719"/>
    <lineage>
        <taxon>Eukaryota</taxon>
        <taxon>Metazoa</taxon>
        <taxon>Chordata</taxon>
        <taxon>Tunicata</taxon>
        <taxon>Ascidiacea</taxon>
        <taxon>Phlebobranchia</taxon>
        <taxon>Cionidae</taxon>
        <taxon>Ciona</taxon>
    </lineage>
</organism>
<proteinExistence type="predicted"/>
<dbReference type="PANTHER" id="PTHR46830:SF1">
    <property type="entry name" value="ALPHA-1,4-N-ACETYLGLUCOSAMINYLTRANSFERASE"/>
    <property type="match status" value="1"/>
</dbReference>
<accession>F6S4W3</accession>
<evidence type="ECO:0008006" key="3">
    <source>
        <dbReference type="Google" id="ProtNLM"/>
    </source>
</evidence>
<dbReference type="HOGENOM" id="CLU_1266510_0_0_1"/>
<reference evidence="1" key="2">
    <citation type="submission" date="2025-08" db="UniProtKB">
        <authorList>
            <consortium name="Ensembl"/>
        </authorList>
    </citation>
    <scope>IDENTIFICATION</scope>
</reference>
<dbReference type="PANTHER" id="PTHR46830">
    <property type="entry name" value="TRANSFERASE, PUTATIVE-RELATED"/>
    <property type="match status" value="1"/>
</dbReference>
<dbReference type="GeneTree" id="ENSGT00510000047981"/>
<reference evidence="1" key="3">
    <citation type="submission" date="2025-09" db="UniProtKB">
        <authorList>
            <consortium name="Ensembl"/>
        </authorList>
    </citation>
    <scope>IDENTIFICATION</scope>
</reference>
<dbReference type="SUPFAM" id="SSF53448">
    <property type="entry name" value="Nucleotide-diphospho-sugar transferases"/>
    <property type="match status" value="1"/>
</dbReference>
<dbReference type="Proteomes" id="UP000008144">
    <property type="component" value="Unassembled WGS sequence"/>
</dbReference>
<dbReference type="Gene3D" id="3.90.550.20">
    <property type="match status" value="1"/>
</dbReference>
<evidence type="ECO:0000313" key="2">
    <source>
        <dbReference type="Proteomes" id="UP000008144"/>
    </source>
</evidence>
<sequence>MEWILHKTDVARNNILIKQGGIYLDSDVLVLRSLDPLRRYPFTMGRSTATTLSNGAMLSKPNSIFLQDVIDSYKGLTQEMIKHHKTIISVQRPLQQWKTRPDLPIHVELTTMQRPNPWYDGRDCISYDSFNISDNYMLHIHPVKSAIKNPEIVNETVATLRTTDTTYGAAARAALFGFQDLVFLKNETKTAKNRRPAKPIPPIVDI</sequence>
<dbReference type="AlphaFoldDB" id="F6S4W3"/>
<protein>
    <recommendedName>
        <fullName evidence="3">Alpha-1,4-N-acetylglucosaminyltransferase</fullName>
    </recommendedName>
</protein>
<dbReference type="Ensembl" id="ENSCINT00000016454.3">
    <property type="protein sequence ID" value="ENSCINP00000016454.3"/>
    <property type="gene ID" value="ENSCING00000008048.3"/>
</dbReference>
<dbReference type="Pfam" id="PF04488">
    <property type="entry name" value="Gly_transf_sug"/>
    <property type="match status" value="1"/>
</dbReference>
<keyword evidence="2" id="KW-1185">Reference proteome</keyword>
<dbReference type="OMA" id="IMLVEPH"/>
<dbReference type="InterPro" id="IPR029044">
    <property type="entry name" value="Nucleotide-diphossugar_trans"/>
</dbReference>
<dbReference type="InterPro" id="IPR007577">
    <property type="entry name" value="GlycoTrfase_DXD_sugar-bd_CS"/>
</dbReference>